<evidence type="ECO:0000259" key="7">
    <source>
        <dbReference type="PROSITE" id="PS51294"/>
    </source>
</evidence>
<feature type="region of interest" description="Disordered" evidence="6">
    <location>
        <begin position="168"/>
        <end position="207"/>
    </location>
</feature>
<feature type="compositionally biased region" description="Low complexity" evidence="6">
    <location>
        <begin position="168"/>
        <end position="193"/>
    </location>
</feature>
<dbReference type="PANTHER" id="PTHR31442">
    <property type="entry name" value="HOMEODOMAIN-LIKE SUPERFAMILY PROTEIN-RELATED"/>
    <property type="match status" value="1"/>
</dbReference>
<keyword evidence="9" id="KW-1185">Reference proteome</keyword>
<dbReference type="GO" id="GO:0003700">
    <property type="term" value="F:DNA-binding transcription factor activity"/>
    <property type="evidence" value="ECO:0007669"/>
    <property type="project" value="InterPro"/>
</dbReference>
<dbReference type="InterPro" id="IPR001005">
    <property type="entry name" value="SANT/Myb"/>
</dbReference>
<dbReference type="InterPro" id="IPR017930">
    <property type="entry name" value="Myb_dom"/>
</dbReference>
<comment type="caution">
    <text evidence="8">The sequence shown here is derived from an EMBL/GenBank/DDBJ whole genome shotgun (WGS) entry which is preliminary data.</text>
</comment>
<feature type="compositionally biased region" description="Low complexity" evidence="6">
    <location>
        <begin position="60"/>
        <end position="83"/>
    </location>
</feature>
<feature type="region of interest" description="Disordered" evidence="6">
    <location>
        <begin position="1"/>
        <end position="92"/>
    </location>
</feature>
<keyword evidence="4" id="KW-0804">Transcription</keyword>
<dbReference type="InterPro" id="IPR044841">
    <property type="entry name" value="LUX/BOA-like"/>
</dbReference>
<comment type="subcellular location">
    <subcellularLocation>
        <location evidence="1">Nucleus</location>
    </subcellularLocation>
</comment>
<proteinExistence type="predicted"/>
<feature type="domain" description="HTH myb-type" evidence="7">
    <location>
        <begin position="86"/>
        <end position="144"/>
    </location>
</feature>
<dbReference type="AlphaFoldDB" id="A0A8T0RSF1"/>
<dbReference type="GO" id="GO:0005634">
    <property type="term" value="C:nucleus"/>
    <property type="evidence" value="ECO:0007669"/>
    <property type="project" value="UniProtKB-SubCell"/>
</dbReference>
<feature type="region of interest" description="Disordered" evidence="6">
    <location>
        <begin position="329"/>
        <end position="378"/>
    </location>
</feature>
<dbReference type="FunFam" id="1.10.10.60:FF:000007">
    <property type="entry name" value="Two-component response regulator"/>
    <property type="match status" value="1"/>
</dbReference>
<evidence type="ECO:0000256" key="3">
    <source>
        <dbReference type="ARBA" id="ARBA00023125"/>
    </source>
</evidence>
<accession>A0A8T0RSF1</accession>
<gene>
    <name evidence="8" type="ORF">PVAP13_5NG218200</name>
</gene>
<dbReference type="PROSITE" id="PS51294">
    <property type="entry name" value="HTH_MYB"/>
    <property type="match status" value="1"/>
</dbReference>
<feature type="compositionally biased region" description="Low complexity" evidence="6">
    <location>
        <begin position="336"/>
        <end position="350"/>
    </location>
</feature>
<dbReference type="SUPFAM" id="SSF46689">
    <property type="entry name" value="Homeodomain-like"/>
    <property type="match status" value="1"/>
</dbReference>
<keyword evidence="5" id="KW-0539">Nucleus</keyword>
<name>A0A8T0RSF1_PANVG</name>
<dbReference type="Pfam" id="PF00249">
    <property type="entry name" value="Myb_DNA-binding"/>
    <property type="match status" value="1"/>
</dbReference>
<evidence type="ECO:0000256" key="5">
    <source>
        <dbReference type="ARBA" id="ARBA00023242"/>
    </source>
</evidence>
<keyword evidence="3" id="KW-0238">DNA-binding</keyword>
<evidence type="ECO:0000256" key="2">
    <source>
        <dbReference type="ARBA" id="ARBA00023015"/>
    </source>
</evidence>
<evidence type="ECO:0000313" key="9">
    <source>
        <dbReference type="Proteomes" id="UP000823388"/>
    </source>
</evidence>
<dbReference type="EMBL" id="CM029046">
    <property type="protein sequence ID" value="KAG2588324.1"/>
    <property type="molecule type" value="Genomic_DNA"/>
</dbReference>
<dbReference type="InterPro" id="IPR006447">
    <property type="entry name" value="Myb_dom_plants"/>
</dbReference>
<keyword evidence="2" id="KW-0805">Transcription regulation</keyword>
<dbReference type="PANTHER" id="PTHR31442:SF29">
    <property type="entry name" value="HOMEODOMAIN-LIKE SUPERFAMILY PROTEIN"/>
    <property type="match status" value="1"/>
</dbReference>
<dbReference type="NCBIfam" id="TIGR01557">
    <property type="entry name" value="myb_SHAQKYF"/>
    <property type="match status" value="1"/>
</dbReference>
<organism evidence="8 9">
    <name type="scientific">Panicum virgatum</name>
    <name type="common">Blackwell switchgrass</name>
    <dbReference type="NCBI Taxonomy" id="38727"/>
    <lineage>
        <taxon>Eukaryota</taxon>
        <taxon>Viridiplantae</taxon>
        <taxon>Streptophyta</taxon>
        <taxon>Embryophyta</taxon>
        <taxon>Tracheophyta</taxon>
        <taxon>Spermatophyta</taxon>
        <taxon>Magnoliopsida</taxon>
        <taxon>Liliopsida</taxon>
        <taxon>Poales</taxon>
        <taxon>Poaceae</taxon>
        <taxon>PACMAD clade</taxon>
        <taxon>Panicoideae</taxon>
        <taxon>Panicodae</taxon>
        <taxon>Paniceae</taxon>
        <taxon>Panicinae</taxon>
        <taxon>Panicum</taxon>
        <taxon>Panicum sect. Hiantes</taxon>
    </lineage>
</organism>
<feature type="compositionally biased region" description="Basic residues" evidence="6">
    <location>
        <begin position="31"/>
        <end position="40"/>
    </location>
</feature>
<feature type="compositionally biased region" description="Low complexity" evidence="6">
    <location>
        <begin position="360"/>
        <end position="375"/>
    </location>
</feature>
<evidence type="ECO:0000256" key="4">
    <source>
        <dbReference type="ARBA" id="ARBA00023163"/>
    </source>
</evidence>
<sequence>MTPPQASAMAPEATGDDGSLGSAMEPAAQSKPRKRKKSRPPRPPPPSSMEGKPTKWKKVASSSTAAGPATPSPPSGGDSSGDGQQQRGKPRVVWSEELHDIFLKAYSILGEDAVPKKILALMNVDGITRENVASHLQKYRLSLKQEEKRIPDNEGGDERPTLHAEAFSSQTPLPTTPPQAQAQAQEPAPDPSSLHAHTLPPQPQAPFADLSVSSQLQVGQHHGQQLLLQTPPADCFGVNTTATDWLLGPGGVPMAQPIQQQRVAPPPEATVAARRELFKKQEEAARQAEMASMMRYEEAEEIAMAAQLGTATEGEDGQGLVAAEMGAKAGDGQGLPAEPEAAEMAAAGPEEGQGRGGEPAGAAPAGSGSPPGSSSIHERYWKIDDAEVSWDFGFLWYKTG</sequence>
<dbReference type="GO" id="GO:0003677">
    <property type="term" value="F:DNA binding"/>
    <property type="evidence" value="ECO:0007669"/>
    <property type="project" value="UniProtKB-KW"/>
</dbReference>
<dbReference type="Gene3D" id="1.10.10.60">
    <property type="entry name" value="Homeodomain-like"/>
    <property type="match status" value="1"/>
</dbReference>
<dbReference type="InterPro" id="IPR009057">
    <property type="entry name" value="Homeodomain-like_sf"/>
</dbReference>
<reference evidence="8" key="1">
    <citation type="submission" date="2020-05" db="EMBL/GenBank/DDBJ databases">
        <title>WGS assembly of Panicum virgatum.</title>
        <authorList>
            <person name="Lovell J.T."/>
            <person name="Jenkins J."/>
            <person name="Shu S."/>
            <person name="Juenger T.E."/>
            <person name="Schmutz J."/>
        </authorList>
    </citation>
    <scope>NUCLEOTIDE SEQUENCE</scope>
    <source>
        <strain evidence="8">AP13</strain>
    </source>
</reference>
<protein>
    <recommendedName>
        <fullName evidence="7">HTH myb-type domain-containing protein</fullName>
    </recommendedName>
</protein>
<evidence type="ECO:0000256" key="6">
    <source>
        <dbReference type="SAM" id="MobiDB-lite"/>
    </source>
</evidence>
<evidence type="ECO:0000256" key="1">
    <source>
        <dbReference type="ARBA" id="ARBA00004123"/>
    </source>
</evidence>
<evidence type="ECO:0000313" key="8">
    <source>
        <dbReference type="EMBL" id="KAG2588324.1"/>
    </source>
</evidence>
<dbReference type="Proteomes" id="UP000823388">
    <property type="component" value="Chromosome 5N"/>
</dbReference>